<name>A0A0T9NWJ7_9GAMM</name>
<proteinExistence type="predicted"/>
<sequence>MNITDGDLICDVLEGEWVLNSSLRRQGSSHSIMRKFLINLKKH</sequence>
<accession>A0A0T9NWJ7</accession>
<dbReference type="AlphaFoldDB" id="A0A0T9NWJ7"/>
<dbReference type="EMBL" id="CQAW01000004">
    <property type="protein sequence ID" value="CNH33690.1"/>
    <property type="molecule type" value="Genomic_DNA"/>
</dbReference>
<protein>
    <submittedName>
        <fullName evidence="1">Uncharacterized protein</fullName>
    </submittedName>
</protein>
<keyword evidence="2" id="KW-1185">Reference proteome</keyword>
<evidence type="ECO:0000313" key="2">
    <source>
        <dbReference type="Proteomes" id="UP000041882"/>
    </source>
</evidence>
<organism evidence="1 2">
    <name type="scientific">Yersinia thracica</name>
    <dbReference type="NCBI Taxonomy" id="2890319"/>
    <lineage>
        <taxon>Bacteria</taxon>
        <taxon>Pseudomonadati</taxon>
        <taxon>Pseudomonadota</taxon>
        <taxon>Gammaproteobacteria</taxon>
        <taxon>Enterobacterales</taxon>
        <taxon>Yersiniaceae</taxon>
        <taxon>Yersinia</taxon>
    </lineage>
</organism>
<gene>
    <name evidence="1" type="ORF">ERS008472_01179</name>
</gene>
<reference evidence="2" key="1">
    <citation type="submission" date="2015-03" db="EMBL/GenBank/DDBJ databases">
        <authorList>
            <consortium name="Pathogen Informatics"/>
            <person name="Murphy D."/>
        </authorList>
    </citation>
    <scope>NUCLEOTIDE SEQUENCE [LARGE SCALE GENOMIC DNA]</scope>
    <source>
        <strain evidence="2">IP6945</strain>
    </source>
</reference>
<evidence type="ECO:0000313" key="1">
    <source>
        <dbReference type="EMBL" id="CNH33690.1"/>
    </source>
</evidence>
<dbReference type="Proteomes" id="UP000041882">
    <property type="component" value="Unassembled WGS sequence"/>
</dbReference>